<dbReference type="AlphaFoldDB" id="A0A9X3YH30"/>
<dbReference type="RefSeq" id="WP_263543380.1">
    <property type="nucleotide sequence ID" value="NZ_JAOVZO020000003.1"/>
</dbReference>
<evidence type="ECO:0008006" key="4">
    <source>
        <dbReference type="Google" id="ProtNLM"/>
    </source>
</evidence>
<dbReference type="EMBL" id="JAOVZO020000003">
    <property type="protein sequence ID" value="MDC8012126.1"/>
    <property type="molecule type" value="Genomic_DNA"/>
</dbReference>
<protein>
    <recommendedName>
        <fullName evidence="4">Ig-like domain-containing protein</fullName>
    </recommendedName>
</protein>
<sequence length="168" mass="17080">MRTLHPLSIAFALAAVGWTAGNSAVAAELCELVKCANGCYTSRLKAADLPASGSGQVLVTEGCPISEDTTNDYIGFKIPLASAPGPVSLDCANVDGHHYCEAWPQGDSITYSWSSGGSFVPDSGSGSANPVRGFSCTPGTQGTITVIAYSPSGASKSQTESVTCPTTP</sequence>
<dbReference type="Proteomes" id="UP001139971">
    <property type="component" value="Unassembled WGS sequence"/>
</dbReference>
<feature type="signal peptide" evidence="1">
    <location>
        <begin position="1"/>
        <end position="26"/>
    </location>
</feature>
<keyword evidence="1" id="KW-0732">Signal</keyword>
<gene>
    <name evidence="2" type="ORF">OD750_006155</name>
</gene>
<reference evidence="2" key="1">
    <citation type="submission" date="2023-02" db="EMBL/GenBank/DDBJ databases">
        <title>Tahibacter soli sp. nov. isolated from soil.</title>
        <authorList>
            <person name="Baek J.H."/>
            <person name="Lee J.K."/>
            <person name="Choi D.G."/>
            <person name="Jeon C.O."/>
        </authorList>
    </citation>
    <scope>NUCLEOTIDE SEQUENCE</scope>
    <source>
        <strain evidence="2">BL</strain>
    </source>
</reference>
<evidence type="ECO:0000313" key="3">
    <source>
        <dbReference type="Proteomes" id="UP001139971"/>
    </source>
</evidence>
<accession>A0A9X3YH30</accession>
<organism evidence="2 3">
    <name type="scientific">Tahibacter soli</name>
    <dbReference type="NCBI Taxonomy" id="2983605"/>
    <lineage>
        <taxon>Bacteria</taxon>
        <taxon>Pseudomonadati</taxon>
        <taxon>Pseudomonadota</taxon>
        <taxon>Gammaproteobacteria</taxon>
        <taxon>Lysobacterales</taxon>
        <taxon>Rhodanobacteraceae</taxon>
        <taxon>Tahibacter</taxon>
    </lineage>
</organism>
<proteinExistence type="predicted"/>
<feature type="chain" id="PRO_5040811734" description="Ig-like domain-containing protein" evidence="1">
    <location>
        <begin position="27"/>
        <end position="168"/>
    </location>
</feature>
<evidence type="ECO:0000313" key="2">
    <source>
        <dbReference type="EMBL" id="MDC8012126.1"/>
    </source>
</evidence>
<keyword evidence="3" id="KW-1185">Reference proteome</keyword>
<name>A0A9X3YH30_9GAMM</name>
<evidence type="ECO:0000256" key="1">
    <source>
        <dbReference type="SAM" id="SignalP"/>
    </source>
</evidence>
<comment type="caution">
    <text evidence="2">The sequence shown here is derived from an EMBL/GenBank/DDBJ whole genome shotgun (WGS) entry which is preliminary data.</text>
</comment>